<comment type="caution">
    <text evidence="2">The sequence shown here is derived from an EMBL/GenBank/DDBJ whole genome shotgun (WGS) entry which is preliminary data.</text>
</comment>
<proteinExistence type="predicted"/>
<organism evidence="2 3">
    <name type="scientific">Petrolisthes cinctipes</name>
    <name type="common">Flat porcelain crab</name>
    <dbReference type="NCBI Taxonomy" id="88211"/>
    <lineage>
        <taxon>Eukaryota</taxon>
        <taxon>Metazoa</taxon>
        <taxon>Ecdysozoa</taxon>
        <taxon>Arthropoda</taxon>
        <taxon>Crustacea</taxon>
        <taxon>Multicrustacea</taxon>
        <taxon>Malacostraca</taxon>
        <taxon>Eumalacostraca</taxon>
        <taxon>Eucarida</taxon>
        <taxon>Decapoda</taxon>
        <taxon>Pleocyemata</taxon>
        <taxon>Anomura</taxon>
        <taxon>Galatheoidea</taxon>
        <taxon>Porcellanidae</taxon>
        <taxon>Petrolisthes</taxon>
    </lineage>
</organism>
<gene>
    <name evidence="2" type="ORF">Pcinc_028831</name>
</gene>
<feature type="region of interest" description="Disordered" evidence="1">
    <location>
        <begin position="1"/>
        <end position="95"/>
    </location>
</feature>
<name>A0AAE1F240_PETCI</name>
<evidence type="ECO:0000313" key="2">
    <source>
        <dbReference type="EMBL" id="KAK3865565.1"/>
    </source>
</evidence>
<dbReference type="Proteomes" id="UP001286313">
    <property type="component" value="Unassembled WGS sequence"/>
</dbReference>
<feature type="compositionally biased region" description="Basic residues" evidence="1">
    <location>
        <begin position="16"/>
        <end position="26"/>
    </location>
</feature>
<keyword evidence="3" id="KW-1185">Reference proteome</keyword>
<accession>A0AAE1F240</accession>
<protein>
    <submittedName>
        <fullName evidence="2">Uncharacterized protein</fullName>
    </submittedName>
</protein>
<feature type="compositionally biased region" description="Low complexity" evidence="1">
    <location>
        <begin position="27"/>
        <end position="37"/>
    </location>
</feature>
<dbReference type="EMBL" id="JAWQEG010003561">
    <property type="protein sequence ID" value="KAK3865565.1"/>
    <property type="molecule type" value="Genomic_DNA"/>
</dbReference>
<evidence type="ECO:0000313" key="3">
    <source>
        <dbReference type="Proteomes" id="UP001286313"/>
    </source>
</evidence>
<sequence length="124" mass="13447">MLLRVMNQRPGPRLPHWPHHHHHTTTRKSTTTSHQQRPMTGKDKNKALQMSTQTDSSDASLPNGEAQGTPAPPPSREGKSSTNQQDQAAAGTESLWTSMAGTGIARLPLTEAASAINAYYAHTE</sequence>
<dbReference type="AlphaFoldDB" id="A0AAE1F240"/>
<evidence type="ECO:0000256" key="1">
    <source>
        <dbReference type="SAM" id="MobiDB-lite"/>
    </source>
</evidence>
<reference evidence="2" key="1">
    <citation type="submission" date="2023-10" db="EMBL/GenBank/DDBJ databases">
        <title>Genome assemblies of two species of porcelain crab, Petrolisthes cinctipes and Petrolisthes manimaculis (Anomura: Porcellanidae).</title>
        <authorList>
            <person name="Angst P."/>
        </authorList>
    </citation>
    <scope>NUCLEOTIDE SEQUENCE</scope>
    <source>
        <strain evidence="2">PB745_01</strain>
        <tissue evidence="2">Gill</tissue>
    </source>
</reference>
<feature type="compositionally biased region" description="Polar residues" evidence="1">
    <location>
        <begin position="48"/>
        <end position="60"/>
    </location>
</feature>